<sequence length="911" mass="94877">MRDIPTALWLLLALIATFVHRGIPEPRWLMIHLLLLGAITHAILTWSEYFSFALLRTRATRRDQKLQNIRLTCSNLGAVLVFIGVPTGIWALTAVGSAALIVAVLWHGWAIVRRARGSLPGKFGKTIRYYVASAGLLAIGAVLGAIVARGDAAPQLALSHALINVLGWVGLTVAGTVVTLWPTILRTRADEHAATWAMRALPVLAVGVLVAALGAALALMPLLAVGLAGYLAGLGMLGVSLVRAARNAPPRSFAALSVGCALLWWFGCVAVLMVGTITKRLTGGGFEQIQVLIDGLVPYLAAGFAAQVLVGALSYLVPVVLGGGPRPVRIGTVAFDRLGTLRVTVANAALVVCALPVSSLMRVVASLLYVIAMGSFLVNMFPAMRAQRKAKQALAGKAATRAESAGEAAASAESAGKVAANVKPARTAAATPDSATPKPARPERAAPEKGRRAGQAMAGLVTVLLAAVITASLDPIGVGWGAGAAGDADAPVTTIQVDAADMTFTPNVLEVPAGNRLVVELTNTDASQVHDLVFANGVTSGRLAPGESETIDFGVLTEDLDGWCSIVGHRQMGMTLTVKVTGAVDSANTADGADSSGADDTSDASAEDGHSMADMDMGGVDLTADPGAGFTPFAADLPPLPAADGPTTHEVTLTVTDEVLEVAPGVTQTLWVYNGSAPGPTLHGRVGDTFVVTLVNYGNMGHSIDFHAGALAPDEPMRTIAPGEQLTYTFTATRAGIWMYHCSTMPMSAHIANGMYGAVVIEPDDLPAVDRSYVLVQGEYYLGDHEGGEVDMTKIEDRAPDLVVFNGYANQYDHAPLEASVGERVRIWVLDAGIERPSSFHIVGGQFDTVWKEGAYSINNSPGVGAQALDLLPAQGGFVELSFPEAGNYPFVSHLMIDAEHGAHGVFAVSP</sequence>
<feature type="binding site" description="type 1 copper site" evidence="12">
    <location>
        <position position="741"/>
    </location>
    <ligand>
        <name>Cu cation</name>
        <dbReference type="ChEBI" id="CHEBI:23378"/>
        <label>1</label>
    </ligand>
</feature>
<evidence type="ECO:0000313" key="18">
    <source>
        <dbReference type="Proteomes" id="UP000433493"/>
    </source>
</evidence>
<dbReference type="EC" id="1.7.2.1" evidence="5"/>
<feature type="transmembrane region" description="Helical" evidence="14">
    <location>
        <begin position="67"/>
        <end position="83"/>
    </location>
</feature>
<dbReference type="CDD" id="cd11020">
    <property type="entry name" value="CuRO_1_CuNIR"/>
    <property type="match status" value="1"/>
</dbReference>
<dbReference type="CDD" id="cd04208">
    <property type="entry name" value="CuRO_2_CuNIR"/>
    <property type="match status" value="1"/>
</dbReference>
<feature type="transmembrane region" description="Helical" evidence="14">
    <location>
        <begin position="222"/>
        <end position="242"/>
    </location>
</feature>
<dbReference type="Gene3D" id="2.60.40.420">
    <property type="entry name" value="Cupredoxins - blue copper proteins"/>
    <property type="match status" value="3"/>
</dbReference>
<evidence type="ECO:0000256" key="2">
    <source>
        <dbReference type="ARBA" id="ARBA00001973"/>
    </source>
</evidence>
<comment type="caution">
    <text evidence="17">The sequence shown here is derived from an EMBL/GenBank/DDBJ whole genome shotgun (WGS) entry which is preliminary data.</text>
</comment>
<dbReference type="PANTHER" id="PTHR11709:SF394">
    <property type="entry name" value="FI03373P-RELATED"/>
    <property type="match status" value="1"/>
</dbReference>
<dbReference type="Pfam" id="PF07732">
    <property type="entry name" value="Cu-oxidase_3"/>
    <property type="match status" value="1"/>
</dbReference>
<dbReference type="InterPro" id="IPR008972">
    <property type="entry name" value="Cupredoxin"/>
</dbReference>
<reference evidence="17 18" key="1">
    <citation type="submission" date="2019-09" db="EMBL/GenBank/DDBJ databases">
        <title>Phylogeny of genus Pseudoclavibacter and closely related genus.</title>
        <authorList>
            <person name="Li Y."/>
        </authorList>
    </citation>
    <scope>NUCLEOTIDE SEQUENCE [LARGE SCALE GENOMIC DNA]</scope>
    <source>
        <strain evidence="17 18">KCTC 13959</strain>
    </source>
</reference>
<dbReference type="PRINTS" id="PR00695">
    <property type="entry name" value="CUNO2RDTASE"/>
</dbReference>
<comment type="catalytic activity">
    <reaction evidence="11">
        <text>nitric oxide + Fe(III)-[cytochrome c] + H2O = Fe(II)-[cytochrome c] + nitrite + 2 H(+)</text>
        <dbReference type="Rhea" id="RHEA:15233"/>
        <dbReference type="Rhea" id="RHEA-COMP:10350"/>
        <dbReference type="Rhea" id="RHEA-COMP:14399"/>
        <dbReference type="ChEBI" id="CHEBI:15377"/>
        <dbReference type="ChEBI" id="CHEBI:15378"/>
        <dbReference type="ChEBI" id="CHEBI:16301"/>
        <dbReference type="ChEBI" id="CHEBI:16480"/>
        <dbReference type="ChEBI" id="CHEBI:29033"/>
        <dbReference type="ChEBI" id="CHEBI:29034"/>
        <dbReference type="EC" id="1.7.2.1"/>
    </reaction>
</comment>
<feature type="transmembrane region" description="Helical" evidence="14">
    <location>
        <begin position="161"/>
        <end position="184"/>
    </location>
</feature>
<keyword evidence="10 12" id="KW-0186">Copper</keyword>
<keyword evidence="9" id="KW-0560">Oxidoreductase</keyword>
<organism evidence="17 18">
    <name type="scientific">Gulosibacter chungangensis</name>
    <dbReference type="NCBI Taxonomy" id="979746"/>
    <lineage>
        <taxon>Bacteria</taxon>
        <taxon>Bacillati</taxon>
        <taxon>Actinomycetota</taxon>
        <taxon>Actinomycetes</taxon>
        <taxon>Micrococcales</taxon>
        <taxon>Microbacteriaceae</taxon>
        <taxon>Gulosibacter</taxon>
    </lineage>
</organism>
<evidence type="ECO:0000256" key="12">
    <source>
        <dbReference type="PIRSR" id="PIRSR601287-1"/>
    </source>
</evidence>
<evidence type="ECO:0000259" key="16">
    <source>
        <dbReference type="Pfam" id="PF13473"/>
    </source>
</evidence>
<feature type="transmembrane region" description="Helical" evidence="14">
    <location>
        <begin position="89"/>
        <end position="109"/>
    </location>
</feature>
<feature type="compositionally biased region" description="Low complexity" evidence="13">
    <location>
        <begin position="588"/>
        <end position="599"/>
    </location>
</feature>
<feature type="binding site" description="type 1 copper site" evidence="12">
    <location>
        <position position="742"/>
    </location>
    <ligand>
        <name>Cu cation</name>
        <dbReference type="ChEBI" id="CHEBI:23378"/>
        <label>1</label>
    </ligand>
</feature>
<evidence type="ECO:0000256" key="3">
    <source>
        <dbReference type="ARBA" id="ARBA00010609"/>
    </source>
</evidence>
<feature type="binding site" description="type 1 copper site" evidence="12">
    <location>
        <position position="755"/>
    </location>
    <ligand>
        <name>Cu cation</name>
        <dbReference type="ChEBI" id="CHEBI:23378"/>
        <label>1</label>
    </ligand>
</feature>
<evidence type="ECO:0000256" key="5">
    <source>
        <dbReference type="ARBA" id="ARBA00011882"/>
    </source>
</evidence>
<protein>
    <recommendedName>
        <fullName evidence="6">Copper-containing nitrite reductase</fullName>
        <ecNumber evidence="5">1.7.2.1</ecNumber>
    </recommendedName>
</protein>
<feature type="transmembrane region" description="Helical" evidence="14">
    <location>
        <begin position="31"/>
        <end position="55"/>
    </location>
</feature>
<gene>
    <name evidence="17" type="ORF">F8O05_02710</name>
</gene>
<feature type="transmembrane region" description="Helical" evidence="14">
    <location>
        <begin position="129"/>
        <end position="149"/>
    </location>
</feature>
<keyword evidence="14" id="KW-0472">Membrane</keyword>
<dbReference type="InterPro" id="IPR001287">
    <property type="entry name" value="NO2-reductase_Cu"/>
</dbReference>
<keyword evidence="14" id="KW-0812">Transmembrane</keyword>
<feature type="transmembrane region" description="Helical" evidence="14">
    <location>
        <begin position="254"/>
        <end position="277"/>
    </location>
</feature>
<dbReference type="AlphaFoldDB" id="A0A7J5BGH8"/>
<keyword evidence="14" id="KW-1133">Transmembrane helix</keyword>
<feature type="domain" description="Plastocyanin-like" evidence="15">
    <location>
        <begin position="655"/>
        <end position="764"/>
    </location>
</feature>
<feature type="transmembrane region" description="Helical" evidence="14">
    <location>
        <begin position="196"/>
        <end position="216"/>
    </location>
</feature>
<evidence type="ECO:0000256" key="1">
    <source>
        <dbReference type="ARBA" id="ARBA00001960"/>
    </source>
</evidence>
<dbReference type="GO" id="GO:0050421">
    <property type="term" value="F:nitrite reductase (NO-forming) activity"/>
    <property type="evidence" value="ECO:0007669"/>
    <property type="project" value="UniProtKB-EC"/>
</dbReference>
<feature type="region of interest" description="Disordered" evidence="13">
    <location>
        <begin position="588"/>
        <end position="615"/>
    </location>
</feature>
<dbReference type="Pfam" id="PF13473">
    <property type="entry name" value="Cupredoxin_1"/>
    <property type="match status" value="1"/>
</dbReference>
<keyword evidence="18" id="KW-1185">Reference proteome</keyword>
<feature type="transmembrane region" description="Helical" evidence="14">
    <location>
        <begin position="363"/>
        <end position="381"/>
    </location>
</feature>
<comment type="similarity">
    <text evidence="3">Belongs to the multicopper oxidase family.</text>
</comment>
<feature type="compositionally biased region" description="Basic and acidic residues" evidence="13">
    <location>
        <begin position="440"/>
        <end position="451"/>
    </location>
</feature>
<comment type="cofactor">
    <cofactor evidence="2 12">
        <name>Cu(2+)</name>
        <dbReference type="ChEBI" id="CHEBI:29036"/>
    </cofactor>
</comment>
<evidence type="ECO:0000256" key="6">
    <source>
        <dbReference type="ARBA" id="ARBA00017290"/>
    </source>
</evidence>
<dbReference type="InterPro" id="IPR045087">
    <property type="entry name" value="Cu-oxidase_fam"/>
</dbReference>
<feature type="transmembrane region" description="Helical" evidence="14">
    <location>
        <begin position="453"/>
        <end position="473"/>
    </location>
</feature>
<feature type="region of interest" description="Disordered" evidence="13">
    <location>
        <begin position="421"/>
        <end position="452"/>
    </location>
</feature>
<dbReference type="SUPFAM" id="SSF49503">
    <property type="entry name" value="Cupredoxins"/>
    <property type="match status" value="3"/>
</dbReference>
<feature type="binding site" description="type 1 copper site" evidence="12">
    <location>
        <position position="702"/>
    </location>
    <ligand>
        <name>Cu cation</name>
        <dbReference type="ChEBI" id="CHEBI:23378"/>
        <label>1</label>
    </ligand>
</feature>
<feature type="transmembrane region" description="Helical" evidence="14">
    <location>
        <begin position="338"/>
        <end position="357"/>
    </location>
</feature>
<evidence type="ECO:0000256" key="13">
    <source>
        <dbReference type="SAM" id="MobiDB-lite"/>
    </source>
</evidence>
<name>A0A7J5BGH8_9MICO</name>
<keyword evidence="8" id="KW-0677">Repeat</keyword>
<proteinExistence type="inferred from homology"/>
<evidence type="ECO:0000256" key="8">
    <source>
        <dbReference type="ARBA" id="ARBA00022737"/>
    </source>
</evidence>
<evidence type="ECO:0000256" key="10">
    <source>
        <dbReference type="ARBA" id="ARBA00023008"/>
    </source>
</evidence>
<evidence type="ECO:0000256" key="4">
    <source>
        <dbReference type="ARBA" id="ARBA00011233"/>
    </source>
</evidence>
<dbReference type="EMBL" id="WBKB01000001">
    <property type="protein sequence ID" value="KAB1645344.1"/>
    <property type="molecule type" value="Genomic_DNA"/>
</dbReference>
<keyword evidence="7 12" id="KW-0479">Metal-binding</keyword>
<evidence type="ECO:0000256" key="14">
    <source>
        <dbReference type="SAM" id="Phobius"/>
    </source>
</evidence>
<dbReference type="OrthoDB" id="345021at2"/>
<evidence type="ECO:0000256" key="11">
    <source>
        <dbReference type="ARBA" id="ARBA00049340"/>
    </source>
</evidence>
<evidence type="ECO:0000259" key="15">
    <source>
        <dbReference type="Pfam" id="PF07732"/>
    </source>
</evidence>
<feature type="transmembrane region" description="Helical" evidence="14">
    <location>
        <begin position="297"/>
        <end position="317"/>
    </location>
</feature>
<comment type="subunit">
    <text evidence="4">Homotrimer.</text>
</comment>
<evidence type="ECO:0000313" key="17">
    <source>
        <dbReference type="EMBL" id="KAB1645344.1"/>
    </source>
</evidence>
<dbReference type="InterPro" id="IPR011707">
    <property type="entry name" value="Cu-oxidase-like_N"/>
</dbReference>
<feature type="domain" description="EfeO-type cupredoxin-like" evidence="16">
    <location>
        <begin position="485"/>
        <end position="555"/>
    </location>
</feature>
<dbReference type="GO" id="GO:0005507">
    <property type="term" value="F:copper ion binding"/>
    <property type="evidence" value="ECO:0007669"/>
    <property type="project" value="InterPro"/>
</dbReference>
<comment type="cofactor">
    <cofactor evidence="1 12">
        <name>Cu(+)</name>
        <dbReference type="ChEBI" id="CHEBI:49552"/>
    </cofactor>
</comment>
<feature type="binding site" description="type 1 copper site" evidence="12">
    <location>
        <position position="750"/>
    </location>
    <ligand>
        <name>Cu cation</name>
        <dbReference type="ChEBI" id="CHEBI:23378"/>
        <label>1</label>
    </ligand>
</feature>
<accession>A0A7J5BGH8</accession>
<evidence type="ECO:0000256" key="9">
    <source>
        <dbReference type="ARBA" id="ARBA00023002"/>
    </source>
</evidence>
<dbReference type="PANTHER" id="PTHR11709">
    <property type="entry name" value="MULTI-COPPER OXIDASE"/>
    <property type="match status" value="1"/>
</dbReference>
<feature type="binding site" description="type 1 copper site" evidence="12">
    <location>
        <position position="894"/>
    </location>
    <ligand>
        <name>Cu cation</name>
        <dbReference type="ChEBI" id="CHEBI:23378"/>
        <label>1</label>
    </ligand>
</feature>
<dbReference type="InterPro" id="IPR028096">
    <property type="entry name" value="EfeO_Cupredoxin"/>
</dbReference>
<feature type="binding site" description="type 1 copper site" evidence="12">
    <location>
        <position position="707"/>
    </location>
    <ligand>
        <name>Cu cation</name>
        <dbReference type="ChEBI" id="CHEBI:23378"/>
        <label>1</label>
    </ligand>
</feature>
<evidence type="ECO:0000256" key="7">
    <source>
        <dbReference type="ARBA" id="ARBA00022723"/>
    </source>
</evidence>
<dbReference type="Proteomes" id="UP000433493">
    <property type="component" value="Unassembled WGS sequence"/>
</dbReference>